<evidence type="ECO:0000313" key="2">
    <source>
        <dbReference type="Proteomes" id="UP000692954"/>
    </source>
</evidence>
<dbReference type="AlphaFoldDB" id="A0A8S1LPF1"/>
<name>A0A8S1LPF1_9CILI</name>
<proteinExistence type="predicted"/>
<accession>A0A8S1LPF1</accession>
<comment type="caution">
    <text evidence="1">The sequence shown here is derived from an EMBL/GenBank/DDBJ whole genome shotgun (WGS) entry which is preliminary data.</text>
</comment>
<dbReference type="EMBL" id="CAJJDN010000025">
    <property type="protein sequence ID" value="CAD8069627.1"/>
    <property type="molecule type" value="Genomic_DNA"/>
</dbReference>
<gene>
    <name evidence="1" type="ORF">PSON_ATCC_30995.1.T0250377</name>
</gene>
<reference evidence="1" key="1">
    <citation type="submission" date="2021-01" db="EMBL/GenBank/DDBJ databases">
        <authorList>
            <consortium name="Genoscope - CEA"/>
            <person name="William W."/>
        </authorList>
    </citation>
    <scope>NUCLEOTIDE SEQUENCE</scope>
</reference>
<protein>
    <submittedName>
        <fullName evidence="1">Uncharacterized protein</fullName>
    </submittedName>
</protein>
<keyword evidence="2" id="KW-1185">Reference proteome</keyword>
<organism evidence="1 2">
    <name type="scientific">Paramecium sonneborni</name>
    <dbReference type="NCBI Taxonomy" id="65129"/>
    <lineage>
        <taxon>Eukaryota</taxon>
        <taxon>Sar</taxon>
        <taxon>Alveolata</taxon>
        <taxon>Ciliophora</taxon>
        <taxon>Intramacronucleata</taxon>
        <taxon>Oligohymenophorea</taxon>
        <taxon>Peniculida</taxon>
        <taxon>Parameciidae</taxon>
        <taxon>Paramecium</taxon>
    </lineage>
</organism>
<sequence length="57" mass="6885">MKGNFKSDKKYVYEILYFLIREKGAGEFIDDFLCKFDTFFDQSCQVIRKWVQGILFD</sequence>
<dbReference type="Proteomes" id="UP000692954">
    <property type="component" value="Unassembled WGS sequence"/>
</dbReference>
<evidence type="ECO:0000313" key="1">
    <source>
        <dbReference type="EMBL" id="CAD8069627.1"/>
    </source>
</evidence>